<reference evidence="6 7" key="1">
    <citation type="submission" date="2024-06" db="EMBL/GenBank/DDBJ databases">
        <title>The Natural Products Discovery Center: Release of the First 8490 Sequenced Strains for Exploring Actinobacteria Biosynthetic Diversity.</title>
        <authorList>
            <person name="Kalkreuter E."/>
            <person name="Kautsar S.A."/>
            <person name="Yang D."/>
            <person name="Bader C.D."/>
            <person name="Teijaro C.N."/>
            <person name="Fluegel L."/>
            <person name="Davis C.M."/>
            <person name="Simpson J.R."/>
            <person name="Lauterbach L."/>
            <person name="Steele A.D."/>
            <person name="Gui C."/>
            <person name="Meng S."/>
            <person name="Li G."/>
            <person name="Viehrig K."/>
            <person name="Ye F."/>
            <person name="Su P."/>
            <person name="Kiefer A.F."/>
            <person name="Nichols A."/>
            <person name="Cepeda A.J."/>
            <person name="Yan W."/>
            <person name="Fan B."/>
            <person name="Jiang Y."/>
            <person name="Adhikari A."/>
            <person name="Zheng C.-J."/>
            <person name="Schuster L."/>
            <person name="Cowan T.M."/>
            <person name="Smanski M.J."/>
            <person name="Chevrette M.G."/>
            <person name="De Carvalho L.P.S."/>
            <person name="Shen B."/>
        </authorList>
    </citation>
    <scope>NUCLEOTIDE SEQUENCE [LARGE SCALE GENOMIC DNA]</scope>
    <source>
        <strain evidence="6 7">NPDC006434</strain>
    </source>
</reference>
<evidence type="ECO:0000313" key="6">
    <source>
        <dbReference type="EMBL" id="MET9847008.1"/>
    </source>
</evidence>
<dbReference type="Pfam" id="PF00440">
    <property type="entry name" value="TetR_N"/>
    <property type="match status" value="1"/>
</dbReference>
<dbReference type="InterPro" id="IPR004111">
    <property type="entry name" value="Repressor_TetR_C"/>
</dbReference>
<dbReference type="SUPFAM" id="SSF48498">
    <property type="entry name" value="Tetracyclin repressor-like, C-terminal domain"/>
    <property type="match status" value="1"/>
</dbReference>
<dbReference type="InterPro" id="IPR001647">
    <property type="entry name" value="HTH_TetR"/>
</dbReference>
<dbReference type="PANTHER" id="PTHR30055">
    <property type="entry name" value="HTH-TYPE TRANSCRIPTIONAL REGULATOR RUTR"/>
    <property type="match status" value="1"/>
</dbReference>
<dbReference type="Gene3D" id="1.10.10.60">
    <property type="entry name" value="Homeodomain-like"/>
    <property type="match status" value="1"/>
</dbReference>
<organism evidence="6 7">
    <name type="scientific">Streptomyces ossamyceticus</name>
    <dbReference type="NCBI Taxonomy" id="249581"/>
    <lineage>
        <taxon>Bacteria</taxon>
        <taxon>Bacillati</taxon>
        <taxon>Actinomycetota</taxon>
        <taxon>Actinomycetes</taxon>
        <taxon>Kitasatosporales</taxon>
        <taxon>Streptomycetaceae</taxon>
        <taxon>Streptomyces</taxon>
    </lineage>
</organism>
<dbReference type="InterPro" id="IPR050109">
    <property type="entry name" value="HTH-type_TetR-like_transc_reg"/>
</dbReference>
<dbReference type="RefSeq" id="WP_355398236.1">
    <property type="nucleotide sequence ID" value="NZ_JBEXPZ010000026.1"/>
</dbReference>
<feature type="DNA-binding region" description="H-T-H motif" evidence="4">
    <location>
        <begin position="37"/>
        <end position="56"/>
    </location>
</feature>
<dbReference type="Pfam" id="PF02909">
    <property type="entry name" value="TetR_C_1"/>
    <property type="match status" value="1"/>
</dbReference>
<keyword evidence="2 4" id="KW-0238">DNA-binding</keyword>
<dbReference type="Proteomes" id="UP001550210">
    <property type="component" value="Unassembled WGS sequence"/>
</dbReference>
<evidence type="ECO:0000256" key="3">
    <source>
        <dbReference type="ARBA" id="ARBA00023163"/>
    </source>
</evidence>
<keyword evidence="1" id="KW-0805">Transcription regulation</keyword>
<evidence type="ECO:0000256" key="1">
    <source>
        <dbReference type="ARBA" id="ARBA00023015"/>
    </source>
</evidence>
<protein>
    <submittedName>
        <fullName evidence="6">TetR family transcriptional regulator</fullName>
    </submittedName>
</protein>
<keyword evidence="3" id="KW-0804">Transcription</keyword>
<name>A0ABV2UZL9_9ACTN</name>
<keyword evidence="7" id="KW-1185">Reference proteome</keyword>
<evidence type="ECO:0000256" key="4">
    <source>
        <dbReference type="PROSITE-ProRule" id="PRU00335"/>
    </source>
</evidence>
<evidence type="ECO:0000259" key="5">
    <source>
        <dbReference type="PROSITE" id="PS50977"/>
    </source>
</evidence>
<sequence length="271" mass="27885">MATRTRRSQRRTEALSRERIVEAAIELLDAAGEGGLTFRALSERLATGPGAIYWHVENKGELLDAVTDAVVADAVAGGVSGVASGATGAGGAGGEASGAAEAAEAAGAVGAVGVGGLPGAARDGIQAVALGLFDAIEEHPWLATQLATQLSRSPWGTVAPRLFESIGRQVRALGVPEDSWFTATSALMHYILGAAGQNAANSASSRALPPDVDRDQFLDTVSTAWEELDPDEYPFTRSLAPQLRGHDDREQFLAGITLILAGITVVHPPAG</sequence>
<evidence type="ECO:0000313" key="7">
    <source>
        <dbReference type="Proteomes" id="UP001550210"/>
    </source>
</evidence>
<dbReference type="InterPro" id="IPR009057">
    <property type="entry name" value="Homeodomain-like_sf"/>
</dbReference>
<proteinExistence type="predicted"/>
<dbReference type="PROSITE" id="PS50977">
    <property type="entry name" value="HTH_TETR_2"/>
    <property type="match status" value="1"/>
</dbReference>
<comment type="caution">
    <text evidence="6">The sequence shown here is derived from an EMBL/GenBank/DDBJ whole genome shotgun (WGS) entry which is preliminary data.</text>
</comment>
<dbReference type="EMBL" id="JBEXPZ010000026">
    <property type="protein sequence ID" value="MET9847008.1"/>
    <property type="molecule type" value="Genomic_DNA"/>
</dbReference>
<dbReference type="Gene3D" id="1.10.357.10">
    <property type="entry name" value="Tetracycline Repressor, domain 2"/>
    <property type="match status" value="1"/>
</dbReference>
<evidence type="ECO:0000256" key="2">
    <source>
        <dbReference type="ARBA" id="ARBA00023125"/>
    </source>
</evidence>
<gene>
    <name evidence="6" type="ORF">ABZZ21_21070</name>
</gene>
<dbReference type="InterPro" id="IPR036271">
    <property type="entry name" value="Tet_transcr_reg_TetR-rel_C_sf"/>
</dbReference>
<dbReference type="SUPFAM" id="SSF46689">
    <property type="entry name" value="Homeodomain-like"/>
    <property type="match status" value="1"/>
</dbReference>
<feature type="domain" description="HTH tetR-type" evidence="5">
    <location>
        <begin position="14"/>
        <end position="74"/>
    </location>
</feature>
<dbReference type="PANTHER" id="PTHR30055:SF151">
    <property type="entry name" value="TRANSCRIPTIONAL REGULATORY PROTEIN"/>
    <property type="match status" value="1"/>
</dbReference>
<accession>A0ABV2UZL9</accession>